<dbReference type="GO" id="GO:0016301">
    <property type="term" value="F:kinase activity"/>
    <property type="evidence" value="ECO:0007669"/>
    <property type="project" value="UniProtKB-KW"/>
</dbReference>
<dbReference type="SUPFAM" id="SSF55781">
    <property type="entry name" value="GAF domain-like"/>
    <property type="match status" value="1"/>
</dbReference>
<dbReference type="InterPro" id="IPR029016">
    <property type="entry name" value="GAF-like_dom_sf"/>
</dbReference>
<dbReference type="SUPFAM" id="SSF55874">
    <property type="entry name" value="ATPase domain of HSP90 chaperone/DNA topoisomerase II/histidine kinase"/>
    <property type="match status" value="1"/>
</dbReference>
<proteinExistence type="predicted"/>
<dbReference type="InterPro" id="IPR036890">
    <property type="entry name" value="HATPase_C_sf"/>
</dbReference>
<dbReference type="InterPro" id="IPR003018">
    <property type="entry name" value="GAF"/>
</dbReference>
<accession>A0A1Z1FGC7</accession>
<reference evidence="2 3" key="1">
    <citation type="submission" date="2017-01" db="EMBL/GenBank/DDBJ databases">
        <title>Complete genome sequence of esterase-producing bacterium Croceicoccus marinus E4A9.</title>
        <authorList>
            <person name="Wu Y.-H."/>
            <person name="Cheng H."/>
            <person name="Xu L."/>
            <person name="Huo Y.-Y."/>
            <person name="Wang C.-S."/>
            <person name="Xu X.-W."/>
        </authorList>
    </citation>
    <scope>NUCLEOTIDE SEQUENCE [LARGE SCALE GENOMIC DNA]</scope>
    <source>
        <strain evidence="2 3">E4A9</strain>
        <plasmid evidence="3">Plasmid pcme4a9i</plasmid>
    </source>
</reference>
<dbReference type="AlphaFoldDB" id="A0A1Z1FGC7"/>
<dbReference type="InterPro" id="IPR003594">
    <property type="entry name" value="HATPase_dom"/>
</dbReference>
<dbReference type="Pfam" id="PF01590">
    <property type="entry name" value="GAF"/>
    <property type="match status" value="1"/>
</dbReference>
<gene>
    <name evidence="2" type="ORF">A9D14_15615</name>
</gene>
<protein>
    <submittedName>
        <fullName evidence="2">Histidine kinase</fullName>
    </submittedName>
</protein>
<dbReference type="PANTHER" id="PTHR43102:SF2">
    <property type="entry name" value="GAF DOMAIN-CONTAINING PROTEIN"/>
    <property type="match status" value="1"/>
</dbReference>
<feature type="domain" description="GAF" evidence="1">
    <location>
        <begin position="25"/>
        <end position="167"/>
    </location>
</feature>
<sequence length="366" mass="40335">MKPERHPREDDRLRELRRYGILDTDKEREFDELVEIASDICEAPVSVINFIDEGRQWFKAEVGLGVRSTPLDTSLCGHAILQGDYIEIPDTLDDKRMADNPLCTGDPGFRFYAGSVLKGANGLPLGTLCVLDHRPRALSDHQRKVLRVLSRHIMRELDLRIALDREQTLRREVDHRVKNSLASIGALLSMKARRETDSAARLALEDASNRIRSLSSLHAELHELDGQASVSLQSLFMRIEIDLRQLLPEGIQLTISVGDDRVGPQLANSLVLIVNEFVANSVKHAFGSGHGSIKVEIEAKGDRWSLVCCDDGSAGAKEAERAATGSGLGTRVIHSIASSMDIAPQWRADGYGMELKLDSSTANSVG</sequence>
<dbReference type="SMART" id="SM00065">
    <property type="entry name" value="GAF"/>
    <property type="match status" value="1"/>
</dbReference>
<dbReference type="Gene3D" id="3.30.565.10">
    <property type="entry name" value="Histidine kinase-like ATPase, C-terminal domain"/>
    <property type="match status" value="1"/>
</dbReference>
<dbReference type="EMBL" id="CP019603">
    <property type="protein sequence ID" value="ARU17786.1"/>
    <property type="molecule type" value="Genomic_DNA"/>
</dbReference>
<keyword evidence="2" id="KW-0614">Plasmid</keyword>
<keyword evidence="2" id="KW-0808">Transferase</keyword>
<organism evidence="2 3">
    <name type="scientific">Croceicoccus marinus</name>
    <dbReference type="NCBI Taxonomy" id="450378"/>
    <lineage>
        <taxon>Bacteria</taxon>
        <taxon>Pseudomonadati</taxon>
        <taxon>Pseudomonadota</taxon>
        <taxon>Alphaproteobacteria</taxon>
        <taxon>Sphingomonadales</taxon>
        <taxon>Erythrobacteraceae</taxon>
        <taxon>Croceicoccus</taxon>
    </lineage>
</organism>
<keyword evidence="3" id="KW-1185">Reference proteome</keyword>
<dbReference type="KEGG" id="cman:A9D14_15615"/>
<dbReference type="STRING" id="450378.GCA_001661675_03138"/>
<evidence type="ECO:0000313" key="3">
    <source>
        <dbReference type="Proteomes" id="UP000195807"/>
    </source>
</evidence>
<dbReference type="Pfam" id="PF13581">
    <property type="entry name" value="HATPase_c_2"/>
    <property type="match status" value="1"/>
</dbReference>
<dbReference type="OrthoDB" id="9812260at2"/>
<dbReference type="InterPro" id="IPR011495">
    <property type="entry name" value="Sig_transdc_His_kin_sub2_dim/P"/>
</dbReference>
<keyword evidence="2" id="KW-0418">Kinase</keyword>
<dbReference type="Proteomes" id="UP000195807">
    <property type="component" value="Plasmid pCME4A9I"/>
</dbReference>
<evidence type="ECO:0000313" key="2">
    <source>
        <dbReference type="EMBL" id="ARU17786.1"/>
    </source>
</evidence>
<dbReference type="Pfam" id="PF07568">
    <property type="entry name" value="HisKA_2"/>
    <property type="match status" value="1"/>
</dbReference>
<dbReference type="Gene3D" id="3.30.450.40">
    <property type="match status" value="1"/>
</dbReference>
<dbReference type="RefSeq" id="WP_066849960.1">
    <property type="nucleotide sequence ID" value="NZ_CP019603.1"/>
</dbReference>
<name>A0A1Z1FGC7_9SPHN</name>
<evidence type="ECO:0000259" key="1">
    <source>
        <dbReference type="SMART" id="SM00065"/>
    </source>
</evidence>
<dbReference type="PANTHER" id="PTHR43102">
    <property type="entry name" value="SLR1143 PROTEIN"/>
    <property type="match status" value="1"/>
</dbReference>
<geneLocation type="plasmid" evidence="3">
    <name>pcme4a9i</name>
</geneLocation>